<reference evidence="1 2" key="1">
    <citation type="submission" date="2024-08" db="EMBL/GenBank/DDBJ databases">
        <authorList>
            <person name="Will J Nash"/>
            <person name="Angela Man"/>
            <person name="Seanna McTaggart"/>
            <person name="Kendall Baker"/>
            <person name="Tom Barker"/>
            <person name="Leah Catchpole"/>
            <person name="Alex Durrant"/>
            <person name="Karim Gharbi"/>
            <person name="Naomi Irish"/>
            <person name="Gemy Kaithakottil"/>
            <person name="Debby Ku"/>
            <person name="Aaliyah Providence"/>
            <person name="Felix Shaw"/>
            <person name="David Swarbreck"/>
            <person name="Chris Watkins"/>
            <person name="Ann M. McCartney"/>
            <person name="Giulio Formenti"/>
            <person name="Alice Mouton"/>
            <person name="Noel Vella"/>
            <person name="Bjorn M von Reumont"/>
            <person name="Adriana Vella"/>
            <person name="Wilfried Haerty"/>
        </authorList>
    </citation>
    <scope>NUCLEOTIDE SEQUENCE [LARGE SCALE GENOMIC DNA]</scope>
</reference>
<comment type="caution">
    <text evidence="1">The sequence shown here is derived from an EMBL/GenBank/DDBJ whole genome shotgun (WGS) entry which is preliminary data.</text>
</comment>
<proteinExistence type="predicted"/>
<dbReference type="EMBL" id="CAXAJV020001292">
    <property type="protein sequence ID" value="CAL7941591.1"/>
    <property type="molecule type" value="Genomic_DNA"/>
</dbReference>
<dbReference type="Proteomes" id="UP001642520">
    <property type="component" value="Unassembled WGS sequence"/>
</dbReference>
<evidence type="ECO:0000313" key="1">
    <source>
        <dbReference type="EMBL" id="CAL7941591.1"/>
    </source>
</evidence>
<protein>
    <submittedName>
        <fullName evidence="1">Uncharacterized protein</fullName>
    </submittedName>
</protein>
<gene>
    <name evidence="1" type="ORF">XYLVIOL_LOCUS5077</name>
</gene>
<name>A0ABP1NKM1_XYLVO</name>
<keyword evidence="2" id="KW-1185">Reference proteome</keyword>
<evidence type="ECO:0000313" key="2">
    <source>
        <dbReference type="Proteomes" id="UP001642520"/>
    </source>
</evidence>
<accession>A0ABP1NKM1</accession>
<sequence length="181" mass="21386">MHGMYTHEKHKNNAIALLPRRGLFNYNGSSDYCQMHFVTLVARMRSETRGTRKLDSANRREAARWFYMYDDTLLTTHKSFRTCPSTLHRCPRFYDHVATKLRDELSLTYNLEDRHRLANYRLLYLGRPRTTRIVAMTLQITSHPVRYVRIIVVDISHRKRCTLAKNVVVIRKEKTTEGLAT</sequence>
<organism evidence="1 2">
    <name type="scientific">Xylocopa violacea</name>
    <name type="common">Violet carpenter bee</name>
    <name type="synonym">Apis violacea</name>
    <dbReference type="NCBI Taxonomy" id="135666"/>
    <lineage>
        <taxon>Eukaryota</taxon>
        <taxon>Metazoa</taxon>
        <taxon>Ecdysozoa</taxon>
        <taxon>Arthropoda</taxon>
        <taxon>Hexapoda</taxon>
        <taxon>Insecta</taxon>
        <taxon>Pterygota</taxon>
        <taxon>Neoptera</taxon>
        <taxon>Endopterygota</taxon>
        <taxon>Hymenoptera</taxon>
        <taxon>Apocrita</taxon>
        <taxon>Aculeata</taxon>
        <taxon>Apoidea</taxon>
        <taxon>Anthophila</taxon>
        <taxon>Apidae</taxon>
        <taxon>Xylocopa</taxon>
        <taxon>Xylocopa</taxon>
    </lineage>
</organism>